<name>A0A9N7RFP0_STRHE</name>
<dbReference type="GO" id="GO:0009535">
    <property type="term" value="C:chloroplast thylakoid membrane"/>
    <property type="evidence" value="ECO:0007669"/>
    <property type="project" value="TreeGrafter"/>
</dbReference>
<evidence type="ECO:0000313" key="2">
    <source>
        <dbReference type="EMBL" id="CAA0827978.1"/>
    </source>
</evidence>
<accession>A0A9N7RFP0</accession>
<keyword evidence="3" id="KW-1185">Reference proteome</keyword>
<keyword evidence="1" id="KW-0812">Transmembrane</keyword>
<protein>
    <submittedName>
        <fullName evidence="2">Uncharacterized protein</fullName>
    </submittedName>
</protein>
<dbReference type="Proteomes" id="UP001153555">
    <property type="component" value="Unassembled WGS sequence"/>
</dbReference>
<evidence type="ECO:0000256" key="1">
    <source>
        <dbReference type="SAM" id="Phobius"/>
    </source>
</evidence>
<dbReference type="OrthoDB" id="2020464at2759"/>
<dbReference type="GO" id="GO:0009706">
    <property type="term" value="C:chloroplast inner membrane"/>
    <property type="evidence" value="ECO:0007669"/>
    <property type="project" value="TreeGrafter"/>
</dbReference>
<dbReference type="EMBL" id="CACSLK010027752">
    <property type="protein sequence ID" value="CAA0827978.1"/>
    <property type="molecule type" value="Genomic_DNA"/>
</dbReference>
<feature type="transmembrane region" description="Helical" evidence="1">
    <location>
        <begin position="63"/>
        <end position="82"/>
    </location>
</feature>
<dbReference type="AlphaFoldDB" id="A0A9N7RFP0"/>
<dbReference type="InterPro" id="IPR040377">
    <property type="entry name" value="Ssl2009-like"/>
</dbReference>
<keyword evidence="1" id="KW-0472">Membrane</keyword>
<dbReference type="PANTHER" id="PTHR34048">
    <property type="entry name" value="LOW-DENSITY RECEPTOR-LIKE PROTEIN"/>
    <property type="match status" value="1"/>
</dbReference>
<dbReference type="PANTHER" id="PTHR34048:SF3">
    <property type="entry name" value="LOW-DENSITY RECEPTOR-LIKE PROTEIN"/>
    <property type="match status" value="1"/>
</dbReference>
<proteinExistence type="predicted"/>
<comment type="caution">
    <text evidence="2">The sequence shown here is derived from an EMBL/GenBank/DDBJ whole genome shotgun (WGS) entry which is preliminary data.</text>
</comment>
<organism evidence="2 3">
    <name type="scientific">Striga hermonthica</name>
    <name type="common">Purple witchweed</name>
    <name type="synonym">Buchnera hermonthica</name>
    <dbReference type="NCBI Taxonomy" id="68872"/>
    <lineage>
        <taxon>Eukaryota</taxon>
        <taxon>Viridiplantae</taxon>
        <taxon>Streptophyta</taxon>
        <taxon>Embryophyta</taxon>
        <taxon>Tracheophyta</taxon>
        <taxon>Spermatophyta</taxon>
        <taxon>Magnoliopsida</taxon>
        <taxon>eudicotyledons</taxon>
        <taxon>Gunneridae</taxon>
        <taxon>Pentapetalae</taxon>
        <taxon>asterids</taxon>
        <taxon>lamiids</taxon>
        <taxon>Lamiales</taxon>
        <taxon>Orobanchaceae</taxon>
        <taxon>Buchnereae</taxon>
        <taxon>Striga</taxon>
    </lineage>
</organism>
<gene>
    <name evidence="2" type="ORF">SHERM_23673</name>
</gene>
<evidence type="ECO:0000313" key="3">
    <source>
        <dbReference type="Proteomes" id="UP001153555"/>
    </source>
</evidence>
<keyword evidence="1" id="KW-1133">Transmembrane helix</keyword>
<sequence length="155" mass="16771">MAAAATIPVSLAGGNRTKITNFSAVNSGAFGNARQLTLRSKTQSPLRIHAKYNDRSSGSGAEFVAGFLFGGAVFGTLACMFAPQIRRTLLNEDEYGFKRAKGPIYYDDGFEINRHTLYEKISQLNSAIEKISSRLRGGINLPQVPVRTDAEEAAP</sequence>
<reference evidence="2" key="1">
    <citation type="submission" date="2019-12" db="EMBL/GenBank/DDBJ databases">
        <authorList>
            <person name="Scholes J."/>
        </authorList>
    </citation>
    <scope>NUCLEOTIDE SEQUENCE</scope>
</reference>